<evidence type="ECO:0000256" key="5">
    <source>
        <dbReference type="ARBA" id="ARBA00023242"/>
    </source>
</evidence>
<comment type="similarity">
    <text evidence="2">Belongs to the SLX9 family.</text>
</comment>
<evidence type="ECO:0000256" key="4">
    <source>
        <dbReference type="ARBA" id="ARBA00021321"/>
    </source>
</evidence>
<dbReference type="GO" id="GO:0030688">
    <property type="term" value="C:preribosome, small subunit precursor"/>
    <property type="evidence" value="ECO:0007669"/>
    <property type="project" value="InterPro"/>
</dbReference>
<evidence type="ECO:0000256" key="7">
    <source>
        <dbReference type="SAM" id="MobiDB-lite"/>
    </source>
</evidence>
<dbReference type="Pfam" id="PF15341">
    <property type="entry name" value="SLX9"/>
    <property type="match status" value="1"/>
</dbReference>
<dbReference type="EMBL" id="BSXU01000262">
    <property type="protein sequence ID" value="GMG20019.1"/>
    <property type="molecule type" value="Genomic_DNA"/>
</dbReference>
<dbReference type="InterPro" id="IPR028160">
    <property type="entry name" value="Slx9-like"/>
</dbReference>
<protein>
    <recommendedName>
        <fullName evidence="4">Ribosome biogenesis protein SLX9</fullName>
    </recommendedName>
</protein>
<reference evidence="8" key="1">
    <citation type="submission" date="2023-04" db="EMBL/GenBank/DDBJ databases">
        <title>Ambrosiozyma monospora NBRC 1965.</title>
        <authorList>
            <person name="Ichikawa N."/>
            <person name="Sato H."/>
            <person name="Tonouchi N."/>
        </authorList>
    </citation>
    <scope>NUCLEOTIDE SEQUENCE</scope>
    <source>
        <strain evidence="8">NBRC 1965</strain>
    </source>
</reference>
<comment type="subcellular location">
    <subcellularLocation>
        <location evidence="1">Nucleus</location>
        <location evidence="1">Nucleolus</location>
    </subcellularLocation>
</comment>
<feature type="compositionally biased region" description="Low complexity" evidence="7">
    <location>
        <begin position="47"/>
        <end position="60"/>
    </location>
</feature>
<dbReference type="OrthoDB" id="4068648at2759"/>
<evidence type="ECO:0000256" key="3">
    <source>
        <dbReference type="ARBA" id="ARBA00011523"/>
    </source>
</evidence>
<dbReference type="GO" id="GO:0005730">
    <property type="term" value="C:nucleolus"/>
    <property type="evidence" value="ECO:0007669"/>
    <property type="project" value="UniProtKB-SubCell"/>
</dbReference>
<sequence length="178" mass="19645">MAIKKRTTLRAKSDKKVAATNKLIPRQTAAATEAANRQKMMDKLASKRLTGTSTLSTTKNKLSDPNQPGISKSAIRRRRRKQRDQLKPKLDDLLDALQSTVTPTDIDTQMATGSNDDQITSTKVKLNHKPNPNASLKGAKKVEIEEGKRFGLVLKDPSFKASPFSALKDAILKNSDKY</sequence>
<dbReference type="GO" id="GO:0030686">
    <property type="term" value="C:90S preribosome"/>
    <property type="evidence" value="ECO:0007669"/>
    <property type="project" value="InterPro"/>
</dbReference>
<evidence type="ECO:0000313" key="9">
    <source>
        <dbReference type="Proteomes" id="UP001165063"/>
    </source>
</evidence>
<dbReference type="AlphaFoldDB" id="A0A9W6YTW4"/>
<keyword evidence="5" id="KW-0539">Nucleus</keyword>
<gene>
    <name evidence="8" type="ORF">Amon01_000091300</name>
</gene>
<keyword evidence="9" id="KW-1185">Reference proteome</keyword>
<evidence type="ECO:0000313" key="8">
    <source>
        <dbReference type="EMBL" id="GMG20019.1"/>
    </source>
</evidence>
<organism evidence="8 9">
    <name type="scientific">Ambrosiozyma monospora</name>
    <name type="common">Yeast</name>
    <name type="synonym">Endomycopsis monosporus</name>
    <dbReference type="NCBI Taxonomy" id="43982"/>
    <lineage>
        <taxon>Eukaryota</taxon>
        <taxon>Fungi</taxon>
        <taxon>Dikarya</taxon>
        <taxon>Ascomycota</taxon>
        <taxon>Saccharomycotina</taxon>
        <taxon>Pichiomycetes</taxon>
        <taxon>Pichiales</taxon>
        <taxon>Pichiaceae</taxon>
        <taxon>Ambrosiozyma</taxon>
    </lineage>
</organism>
<evidence type="ECO:0000256" key="6">
    <source>
        <dbReference type="ARBA" id="ARBA00025083"/>
    </source>
</evidence>
<feature type="region of interest" description="Disordered" evidence="7">
    <location>
        <begin position="1"/>
        <end position="91"/>
    </location>
</feature>
<dbReference type="Proteomes" id="UP001165063">
    <property type="component" value="Unassembled WGS sequence"/>
</dbReference>
<proteinExistence type="inferred from homology"/>
<comment type="subunit">
    <text evidence="3">Interacts with the 35S, 23S and 20S pre-rRNAs and with the U3 snoRNA.</text>
</comment>
<accession>A0A9W6YTW4</accession>
<comment type="caution">
    <text evidence="8">The sequence shown here is derived from an EMBL/GenBank/DDBJ whole genome shotgun (WGS) entry which is preliminary data.</text>
</comment>
<comment type="function">
    <text evidence="6">Involved in ribosome biogenesis. Required for normal pre-rRNA processing in internal transcribed spacer 1 (ITS1). May be involved in the movements of the replication forks.</text>
</comment>
<dbReference type="GO" id="GO:0000462">
    <property type="term" value="P:maturation of SSU-rRNA from tricistronic rRNA transcript (SSU-rRNA, 5.8S rRNA, LSU-rRNA)"/>
    <property type="evidence" value="ECO:0007669"/>
    <property type="project" value="InterPro"/>
</dbReference>
<evidence type="ECO:0000256" key="2">
    <source>
        <dbReference type="ARBA" id="ARBA00011022"/>
    </source>
</evidence>
<name>A0A9W6YTW4_AMBMO</name>
<evidence type="ECO:0000256" key="1">
    <source>
        <dbReference type="ARBA" id="ARBA00004604"/>
    </source>
</evidence>